<dbReference type="InParanoid" id="G0R4S7"/>
<dbReference type="EMBL" id="GL984355">
    <property type="protein sequence ID" value="EGR27515.1"/>
    <property type="molecule type" value="Genomic_DNA"/>
</dbReference>
<sequence length="101" mass="12311">MLYILNNKKKIIIHLKHIKIKEILLKTKQTNFIQEIIWNKQILKFQMNKQVEALQMTMIIKKRVKRKLAQQKKQLTNLQTFKIMTEIMKDHIQKEKENAKI</sequence>
<dbReference type="Proteomes" id="UP000008983">
    <property type="component" value="Unassembled WGS sequence"/>
</dbReference>
<proteinExistence type="predicted"/>
<dbReference type="RefSeq" id="XP_004024958.1">
    <property type="nucleotide sequence ID" value="XM_004024910.1"/>
</dbReference>
<reference evidence="1 2" key="1">
    <citation type="submission" date="2011-07" db="EMBL/GenBank/DDBJ databases">
        <authorList>
            <person name="Coyne R."/>
            <person name="Brami D."/>
            <person name="Johnson J."/>
            <person name="Hostetler J."/>
            <person name="Hannick L."/>
            <person name="Clark T."/>
            <person name="Cassidy-Hanley D."/>
            <person name="Inman J."/>
        </authorList>
    </citation>
    <scope>NUCLEOTIDE SEQUENCE [LARGE SCALE GENOMIC DNA]</scope>
    <source>
        <strain evidence="1 2">G5</strain>
    </source>
</reference>
<dbReference type="AlphaFoldDB" id="G0R4S7"/>
<name>G0R4S7_ICHMU</name>
<keyword evidence="2" id="KW-1185">Reference proteome</keyword>
<protein>
    <submittedName>
        <fullName evidence="1">Uncharacterized protein</fullName>
    </submittedName>
</protein>
<dbReference type="GeneID" id="14903592"/>
<evidence type="ECO:0000313" key="1">
    <source>
        <dbReference type="EMBL" id="EGR27515.1"/>
    </source>
</evidence>
<accession>G0R4S7</accession>
<gene>
    <name evidence="1" type="ORF">IMG5_194640</name>
</gene>
<evidence type="ECO:0000313" key="2">
    <source>
        <dbReference type="Proteomes" id="UP000008983"/>
    </source>
</evidence>
<organism evidence="1 2">
    <name type="scientific">Ichthyophthirius multifiliis</name>
    <name type="common">White spot disease agent</name>
    <name type="synonym">Ich</name>
    <dbReference type="NCBI Taxonomy" id="5932"/>
    <lineage>
        <taxon>Eukaryota</taxon>
        <taxon>Sar</taxon>
        <taxon>Alveolata</taxon>
        <taxon>Ciliophora</taxon>
        <taxon>Intramacronucleata</taxon>
        <taxon>Oligohymenophorea</taxon>
        <taxon>Hymenostomatida</taxon>
        <taxon>Ophryoglenina</taxon>
        <taxon>Ichthyophthirius</taxon>
    </lineage>
</organism>